<organism evidence="2 3">
    <name type="scientific">Longimonas halophila</name>
    <dbReference type="NCBI Taxonomy" id="1469170"/>
    <lineage>
        <taxon>Bacteria</taxon>
        <taxon>Pseudomonadati</taxon>
        <taxon>Rhodothermota</taxon>
        <taxon>Rhodothermia</taxon>
        <taxon>Rhodothermales</taxon>
        <taxon>Salisaetaceae</taxon>
        <taxon>Longimonas</taxon>
    </lineage>
</organism>
<gene>
    <name evidence="2" type="ORF">CRI93_07415</name>
</gene>
<sequence length="84" mass="10018">MYVGETKDLQRRFSEYLLEVDEEKGRPMIRKLLFMWKGFVKFYYIKVCQERKEEVQDSMINAFRPPYNIAMDASVGQPQKAFGP</sequence>
<dbReference type="AlphaFoldDB" id="A0A2H3NLD8"/>
<proteinExistence type="predicted"/>
<accession>A0A2H3NLD8</accession>
<dbReference type="InterPro" id="IPR000305">
    <property type="entry name" value="GIY-YIG_endonuc"/>
</dbReference>
<comment type="caution">
    <text evidence="2">The sequence shown here is derived from an EMBL/GenBank/DDBJ whole genome shotgun (WGS) entry which is preliminary data.</text>
</comment>
<dbReference type="InterPro" id="IPR035901">
    <property type="entry name" value="GIY-YIG_endonuc_sf"/>
</dbReference>
<evidence type="ECO:0000313" key="3">
    <source>
        <dbReference type="Proteomes" id="UP000221024"/>
    </source>
</evidence>
<evidence type="ECO:0000313" key="2">
    <source>
        <dbReference type="EMBL" id="PEN06964.1"/>
    </source>
</evidence>
<dbReference type="PROSITE" id="PS50164">
    <property type="entry name" value="GIY_YIG"/>
    <property type="match status" value="1"/>
</dbReference>
<keyword evidence="3" id="KW-1185">Reference proteome</keyword>
<dbReference type="Gene3D" id="3.40.1440.10">
    <property type="entry name" value="GIY-YIG endonuclease"/>
    <property type="match status" value="1"/>
</dbReference>
<feature type="domain" description="GIY-YIG" evidence="1">
    <location>
        <begin position="1"/>
        <end position="69"/>
    </location>
</feature>
<dbReference type="Proteomes" id="UP000221024">
    <property type="component" value="Unassembled WGS sequence"/>
</dbReference>
<evidence type="ECO:0000259" key="1">
    <source>
        <dbReference type="PROSITE" id="PS50164"/>
    </source>
</evidence>
<dbReference type="Pfam" id="PF01541">
    <property type="entry name" value="GIY-YIG"/>
    <property type="match status" value="1"/>
</dbReference>
<dbReference type="EMBL" id="PDEP01000006">
    <property type="protein sequence ID" value="PEN06964.1"/>
    <property type="molecule type" value="Genomic_DNA"/>
</dbReference>
<dbReference type="SUPFAM" id="SSF82771">
    <property type="entry name" value="GIY-YIG endonuclease"/>
    <property type="match status" value="1"/>
</dbReference>
<reference evidence="2 3" key="1">
    <citation type="submission" date="2017-10" db="EMBL/GenBank/DDBJ databases">
        <title>Draft genome of Longimonas halophila.</title>
        <authorList>
            <person name="Goh K.M."/>
            <person name="Shamsir M.S."/>
            <person name="Lim S.W."/>
        </authorList>
    </citation>
    <scope>NUCLEOTIDE SEQUENCE [LARGE SCALE GENOMIC DNA]</scope>
    <source>
        <strain evidence="2 3">KCTC 42399</strain>
    </source>
</reference>
<protein>
    <recommendedName>
        <fullName evidence="1">GIY-YIG domain-containing protein</fullName>
    </recommendedName>
</protein>
<name>A0A2H3NLD8_9BACT</name>